<protein>
    <submittedName>
        <fullName evidence="1">Tat pathway signal protein</fullName>
    </submittedName>
</protein>
<dbReference type="Gene3D" id="3.40.109.10">
    <property type="entry name" value="NADH Oxidase"/>
    <property type="match status" value="1"/>
</dbReference>
<sequence>MLRRFILAGAGGAAALGTASYLTVRGMGSMETYASEVASMRAPLPAQPAMLDLIRYATLAPNGHNTQPWTFRLREDGIDILPDLTRRTPVVDPDDHHLFVSLGCATENLALAAAASGRSGRIRFDPAGDGFVSFRFAEGPAESADLFGAIVQRQSTRAEFDGRPAGVADLQALATAAAVPGVELVLITDRPGMNLVRDLVVSGTRAQMDDPAFLRELTSWLRFNPREAIASGDGLFSAASGRPSTPGWLGPLLFRAFATAASEGDAYARQIRSSAGIAIFLGDREDREHWVRVGRACQRFALKATALGLRHAFINQPVEVPALRPALAGVLGLAGRRPDIVMRFGHGPTLPYAARRPPGNVVLT</sequence>
<dbReference type="InterPro" id="IPR000415">
    <property type="entry name" value="Nitroreductase-like"/>
</dbReference>
<dbReference type="NCBIfam" id="NF047509">
    <property type="entry name" value="Rv3131_FMN_oxido"/>
    <property type="match status" value="1"/>
</dbReference>
<organism evidence="1 2">
    <name type="scientific">Falsiroseomonas selenitidurans</name>
    <dbReference type="NCBI Taxonomy" id="2716335"/>
    <lineage>
        <taxon>Bacteria</taxon>
        <taxon>Pseudomonadati</taxon>
        <taxon>Pseudomonadota</taxon>
        <taxon>Alphaproteobacteria</taxon>
        <taxon>Acetobacterales</taxon>
        <taxon>Roseomonadaceae</taxon>
        <taxon>Falsiroseomonas</taxon>
    </lineage>
</organism>
<reference evidence="1 2" key="1">
    <citation type="submission" date="2020-03" db="EMBL/GenBank/DDBJ databases">
        <title>Roseomonas selenitidurans sp. nov. isolated from urban soil.</title>
        <authorList>
            <person name="Liu H."/>
        </authorList>
    </citation>
    <scope>NUCLEOTIDE SEQUENCE [LARGE SCALE GENOMIC DNA]</scope>
    <source>
        <strain evidence="1 2">BU-1</strain>
    </source>
</reference>
<dbReference type="SUPFAM" id="SSF55469">
    <property type="entry name" value="FMN-dependent nitroreductase-like"/>
    <property type="match status" value="2"/>
</dbReference>
<dbReference type="Proteomes" id="UP000787635">
    <property type="component" value="Unassembled WGS sequence"/>
</dbReference>
<proteinExistence type="predicted"/>
<dbReference type="EMBL" id="JAAVNE010000049">
    <property type="protein sequence ID" value="NKC33594.1"/>
    <property type="molecule type" value="Genomic_DNA"/>
</dbReference>
<evidence type="ECO:0000313" key="2">
    <source>
        <dbReference type="Proteomes" id="UP000787635"/>
    </source>
</evidence>
<gene>
    <name evidence="1" type="ORF">HEQ75_22215</name>
</gene>
<comment type="caution">
    <text evidence="1">The sequence shown here is derived from an EMBL/GenBank/DDBJ whole genome shotgun (WGS) entry which is preliminary data.</text>
</comment>
<accession>A0ABX1E8S0</accession>
<keyword evidence="2" id="KW-1185">Reference proteome</keyword>
<evidence type="ECO:0000313" key="1">
    <source>
        <dbReference type="EMBL" id="NKC33594.1"/>
    </source>
</evidence>
<name>A0ABX1E8S0_9PROT</name>